<reference evidence="3 4" key="2">
    <citation type="submission" date="2018-11" db="EMBL/GenBank/DDBJ databases">
        <authorList>
            <consortium name="Pathogen Informatics"/>
        </authorList>
    </citation>
    <scope>NUCLEOTIDE SEQUENCE [LARGE SCALE GENOMIC DNA]</scope>
    <source>
        <strain evidence="3 4">MHpl1</strain>
    </source>
</reference>
<dbReference type="EMBL" id="UZAF01017052">
    <property type="protein sequence ID" value="VDO37341.1"/>
    <property type="molecule type" value="Genomic_DNA"/>
</dbReference>
<dbReference type="Gene3D" id="2.120.10.80">
    <property type="entry name" value="Kelch-type beta propeller"/>
    <property type="match status" value="2"/>
</dbReference>
<evidence type="ECO:0000313" key="3">
    <source>
        <dbReference type="EMBL" id="VDO37341.1"/>
    </source>
</evidence>
<accession>A0A0N4WFC0</accession>
<dbReference type="SMART" id="SM00612">
    <property type="entry name" value="Kelch"/>
    <property type="match status" value="4"/>
</dbReference>
<protein>
    <submittedName>
        <fullName evidence="5">Kelch-like protein 10</fullName>
    </submittedName>
</protein>
<dbReference type="WBParaSite" id="HPLM_0000939701-mRNA-1">
    <property type="protein sequence ID" value="HPLM_0000939701-mRNA-1"/>
    <property type="gene ID" value="HPLM_0000939701"/>
</dbReference>
<sequence>MTETEILTALADDRLDIQCKEEEPLINNWIAKNPKNNERMMRLKSENLKRRGTDGRVAAVVRDRVPREVIVAIGGWSTGGPSDIVEVFNPRAQSWVTPDASVREIPRAYHGAVLCAENLTIFGGFNGREYFQHAKSFDLNKKIWEEITNMHDRRCYVAATPFVDPIGTYHVVAMGGLNGSSAMRSVRTGVSAVTYEANSAIVVGGFNGVRRLKSTEFYDQRVGLWYPLPDMEITRSNFGIEIMNGCIYVAGGFDGTRTTSTVERFDIRAYKWETLPAMSIPKSALRLVRIADHEIIRNLINFHPIQLDFT</sequence>
<dbReference type="Pfam" id="PF01344">
    <property type="entry name" value="Kelch_1"/>
    <property type="match status" value="3"/>
</dbReference>
<dbReference type="PANTHER" id="PTHR46260:SF3">
    <property type="entry name" value="RING-TYPE DOMAIN-CONTAINING PROTEIN"/>
    <property type="match status" value="1"/>
</dbReference>
<dbReference type="InterPro" id="IPR006652">
    <property type="entry name" value="Kelch_1"/>
</dbReference>
<dbReference type="SUPFAM" id="SSF117281">
    <property type="entry name" value="Kelch motif"/>
    <property type="match status" value="1"/>
</dbReference>
<keyword evidence="1" id="KW-0880">Kelch repeat</keyword>
<dbReference type="PANTHER" id="PTHR46260">
    <property type="entry name" value="RING-TYPE DOMAIN-CONTAINING PROTEIN"/>
    <property type="match status" value="1"/>
</dbReference>
<evidence type="ECO:0000313" key="4">
    <source>
        <dbReference type="Proteomes" id="UP000268014"/>
    </source>
</evidence>
<dbReference type="OMA" id="MRAYKWE"/>
<name>A0A0N4WFC0_HAEPC</name>
<keyword evidence="2" id="KW-0677">Repeat</keyword>
<evidence type="ECO:0000256" key="2">
    <source>
        <dbReference type="ARBA" id="ARBA00022737"/>
    </source>
</evidence>
<gene>
    <name evidence="3" type="ORF">HPLM_LOCUS9389</name>
</gene>
<dbReference type="InterPro" id="IPR015915">
    <property type="entry name" value="Kelch-typ_b-propeller"/>
</dbReference>
<dbReference type="OrthoDB" id="5803581at2759"/>
<evidence type="ECO:0000313" key="5">
    <source>
        <dbReference type="WBParaSite" id="HPLM_0000939701-mRNA-1"/>
    </source>
</evidence>
<proteinExistence type="predicted"/>
<reference evidence="5" key="1">
    <citation type="submission" date="2017-02" db="UniProtKB">
        <authorList>
            <consortium name="WormBaseParasite"/>
        </authorList>
    </citation>
    <scope>IDENTIFICATION</scope>
</reference>
<organism evidence="5">
    <name type="scientific">Haemonchus placei</name>
    <name type="common">Barber's pole worm</name>
    <dbReference type="NCBI Taxonomy" id="6290"/>
    <lineage>
        <taxon>Eukaryota</taxon>
        <taxon>Metazoa</taxon>
        <taxon>Ecdysozoa</taxon>
        <taxon>Nematoda</taxon>
        <taxon>Chromadorea</taxon>
        <taxon>Rhabditida</taxon>
        <taxon>Rhabditina</taxon>
        <taxon>Rhabditomorpha</taxon>
        <taxon>Strongyloidea</taxon>
        <taxon>Trichostrongylidae</taxon>
        <taxon>Haemonchus</taxon>
    </lineage>
</organism>
<dbReference type="STRING" id="6290.A0A0N4WFC0"/>
<evidence type="ECO:0000256" key="1">
    <source>
        <dbReference type="ARBA" id="ARBA00022441"/>
    </source>
</evidence>
<dbReference type="AlphaFoldDB" id="A0A0N4WFC0"/>
<dbReference type="InterPro" id="IPR051746">
    <property type="entry name" value="Kelch_domain_containing_8"/>
</dbReference>
<keyword evidence="4" id="KW-1185">Reference proteome</keyword>
<dbReference type="Proteomes" id="UP000268014">
    <property type="component" value="Unassembled WGS sequence"/>
</dbReference>